<evidence type="ECO:0000259" key="1">
    <source>
        <dbReference type="Pfam" id="PF07727"/>
    </source>
</evidence>
<dbReference type="STRING" id="105231.A0A1Y1IIV2"/>
<dbReference type="Pfam" id="PF07727">
    <property type="entry name" value="RVT_2"/>
    <property type="match status" value="1"/>
</dbReference>
<protein>
    <recommendedName>
        <fullName evidence="1">Reverse transcriptase Ty1/copia-type domain-containing protein</fullName>
    </recommendedName>
</protein>
<name>A0A1Y1IIV2_KLENI</name>
<reference evidence="2 3" key="1">
    <citation type="journal article" date="2014" name="Nat. Commun.">
        <title>Klebsormidium flaccidum genome reveals primary factors for plant terrestrial adaptation.</title>
        <authorList>
            <person name="Hori K."/>
            <person name="Maruyama F."/>
            <person name="Fujisawa T."/>
            <person name="Togashi T."/>
            <person name="Yamamoto N."/>
            <person name="Seo M."/>
            <person name="Sato S."/>
            <person name="Yamada T."/>
            <person name="Mori H."/>
            <person name="Tajima N."/>
            <person name="Moriyama T."/>
            <person name="Ikeuchi M."/>
            <person name="Watanabe M."/>
            <person name="Wada H."/>
            <person name="Kobayashi K."/>
            <person name="Saito M."/>
            <person name="Masuda T."/>
            <person name="Sasaki-Sekimoto Y."/>
            <person name="Mashiguchi K."/>
            <person name="Awai K."/>
            <person name="Shimojima M."/>
            <person name="Masuda S."/>
            <person name="Iwai M."/>
            <person name="Nobusawa T."/>
            <person name="Narise T."/>
            <person name="Kondo S."/>
            <person name="Saito H."/>
            <person name="Sato R."/>
            <person name="Murakawa M."/>
            <person name="Ihara Y."/>
            <person name="Oshima-Yamada Y."/>
            <person name="Ohtaka K."/>
            <person name="Satoh M."/>
            <person name="Sonobe K."/>
            <person name="Ishii M."/>
            <person name="Ohtani R."/>
            <person name="Kanamori-Sato M."/>
            <person name="Honoki R."/>
            <person name="Miyazaki D."/>
            <person name="Mochizuki H."/>
            <person name="Umetsu J."/>
            <person name="Higashi K."/>
            <person name="Shibata D."/>
            <person name="Kamiya Y."/>
            <person name="Sato N."/>
            <person name="Nakamura Y."/>
            <person name="Tabata S."/>
            <person name="Ida S."/>
            <person name="Kurokawa K."/>
            <person name="Ohta H."/>
        </authorList>
    </citation>
    <scope>NUCLEOTIDE SEQUENCE [LARGE SCALE GENOMIC DNA]</scope>
    <source>
        <strain evidence="2 3">NIES-2285</strain>
    </source>
</reference>
<dbReference type="AlphaFoldDB" id="A0A1Y1IIV2"/>
<feature type="domain" description="Reverse transcriptase Ty1/copia-type" evidence="1">
    <location>
        <begin position="42"/>
        <end position="156"/>
    </location>
</feature>
<organism evidence="2 3">
    <name type="scientific">Klebsormidium nitens</name>
    <name type="common">Green alga</name>
    <name type="synonym">Ulothrix nitens</name>
    <dbReference type="NCBI Taxonomy" id="105231"/>
    <lineage>
        <taxon>Eukaryota</taxon>
        <taxon>Viridiplantae</taxon>
        <taxon>Streptophyta</taxon>
        <taxon>Klebsormidiophyceae</taxon>
        <taxon>Klebsormidiales</taxon>
        <taxon>Klebsormidiaceae</taxon>
        <taxon>Klebsormidium</taxon>
    </lineage>
</organism>
<gene>
    <name evidence="2" type="ORF">KFL_006870010</name>
</gene>
<accession>A0A1Y1IIV2</accession>
<dbReference type="Proteomes" id="UP000054558">
    <property type="component" value="Unassembled WGS sequence"/>
</dbReference>
<dbReference type="InterPro" id="IPR013103">
    <property type="entry name" value="RVT_2"/>
</dbReference>
<evidence type="ECO:0000313" key="2">
    <source>
        <dbReference type="EMBL" id="GAQ90800.1"/>
    </source>
</evidence>
<dbReference type="EMBL" id="DF237636">
    <property type="protein sequence ID" value="GAQ90800.1"/>
    <property type="molecule type" value="Genomic_DNA"/>
</dbReference>
<keyword evidence="3" id="KW-1185">Reference proteome</keyword>
<dbReference type="OrthoDB" id="128382at2759"/>
<evidence type="ECO:0000313" key="3">
    <source>
        <dbReference type="Proteomes" id="UP000054558"/>
    </source>
</evidence>
<dbReference type="OMA" id="EANETWI"/>
<sequence length="236" mass="26770">MKWVYKIKRDAYGNVERYKSRLLAMGYLHKRGNHFDKAYTLAPHAWHMRPREELERIEFVASMVDAALCTGIVPGERVYLVVWVNILVAARGAEQIAKLKVHLAERFDVRDLGEAKYFFGMELTRDMEACTRTQKKLTGKLVGHYEQADARARSVPFGTDDKLTKEGEPLDTKRFSYNEWVGNLLNLSVCMMPDIAQAVGALARYMAGLTEASWRATLGVVRYRAATAKDGVTFGE</sequence>
<proteinExistence type="predicted"/>